<dbReference type="InterPro" id="IPR006311">
    <property type="entry name" value="TAT_signal"/>
</dbReference>
<name>A0ABW0QN89_9GAMM</name>
<organism evidence="1 2">
    <name type="scientific">Rhodanobacter ginsengisoli</name>
    <dbReference type="NCBI Taxonomy" id="418646"/>
    <lineage>
        <taxon>Bacteria</taxon>
        <taxon>Pseudomonadati</taxon>
        <taxon>Pseudomonadota</taxon>
        <taxon>Gammaproteobacteria</taxon>
        <taxon>Lysobacterales</taxon>
        <taxon>Rhodanobacteraceae</taxon>
        <taxon>Rhodanobacter</taxon>
    </lineage>
</organism>
<sequence length="225" mass="24352">MHESKGDRRKFLARAGVATPGVGTASLFASRAMSTAMVRPNDVGVIQTALALEHEGIAAYRIAGKSGLLSPGTRKLALVWTCFKCFGTVRADTEAAGRFPRLRRRSNSANLGDQGRLSGVGEGFRSTLCESRLLQRQMTFYVCCWRADLAVPLGAPASCDRQRPDLEPPFAKQRKALSRASLRHGLPAISGTHSLGLVPNHERDGGLPAPACWLLICDNLLADWR</sequence>
<evidence type="ECO:0000313" key="1">
    <source>
        <dbReference type="EMBL" id="MFC5525835.1"/>
    </source>
</evidence>
<reference evidence="2" key="1">
    <citation type="journal article" date="2019" name="Int. J. Syst. Evol. Microbiol.">
        <title>The Global Catalogue of Microorganisms (GCM) 10K type strain sequencing project: providing services to taxonomists for standard genome sequencing and annotation.</title>
        <authorList>
            <consortium name="The Broad Institute Genomics Platform"/>
            <consortium name="The Broad Institute Genome Sequencing Center for Infectious Disease"/>
            <person name="Wu L."/>
            <person name="Ma J."/>
        </authorList>
    </citation>
    <scope>NUCLEOTIDE SEQUENCE [LARGE SCALE GENOMIC DNA]</scope>
    <source>
        <strain evidence="2">CGMCC 1.16619</strain>
    </source>
</reference>
<dbReference type="Proteomes" id="UP001596114">
    <property type="component" value="Unassembled WGS sequence"/>
</dbReference>
<dbReference type="EMBL" id="JBHSNF010000001">
    <property type="protein sequence ID" value="MFC5525835.1"/>
    <property type="molecule type" value="Genomic_DNA"/>
</dbReference>
<accession>A0ABW0QN89</accession>
<dbReference type="RefSeq" id="WP_377319294.1">
    <property type="nucleotide sequence ID" value="NZ_JBHSNF010000001.1"/>
</dbReference>
<dbReference type="PROSITE" id="PS51318">
    <property type="entry name" value="TAT"/>
    <property type="match status" value="1"/>
</dbReference>
<keyword evidence="2" id="KW-1185">Reference proteome</keyword>
<comment type="caution">
    <text evidence="1">The sequence shown here is derived from an EMBL/GenBank/DDBJ whole genome shotgun (WGS) entry which is preliminary data.</text>
</comment>
<proteinExistence type="predicted"/>
<evidence type="ECO:0000313" key="2">
    <source>
        <dbReference type="Proteomes" id="UP001596114"/>
    </source>
</evidence>
<gene>
    <name evidence="1" type="ORF">ACFPPA_08790</name>
</gene>
<protein>
    <submittedName>
        <fullName evidence="1">Uncharacterized protein</fullName>
    </submittedName>
</protein>